<comment type="similarity">
    <text evidence="1">Belongs to the ROK (NagC/XylR) family.</text>
</comment>
<proteinExistence type="inferred from homology"/>
<keyword evidence="2" id="KW-0808">Transferase</keyword>
<dbReference type="CDD" id="cd23763">
    <property type="entry name" value="ASKHA_ATPase_ROK"/>
    <property type="match status" value="1"/>
</dbReference>
<comment type="caution">
    <text evidence="2">The sequence shown here is derived from an EMBL/GenBank/DDBJ whole genome shotgun (WGS) entry which is preliminary data.</text>
</comment>
<dbReference type="SUPFAM" id="SSF53067">
    <property type="entry name" value="Actin-like ATPase domain"/>
    <property type="match status" value="1"/>
</dbReference>
<evidence type="ECO:0000313" key="2">
    <source>
        <dbReference type="EMBL" id="MDQ0513654.1"/>
    </source>
</evidence>
<accession>A0ABU0LY91</accession>
<dbReference type="Proteomes" id="UP001240643">
    <property type="component" value="Unassembled WGS sequence"/>
</dbReference>
<evidence type="ECO:0000313" key="3">
    <source>
        <dbReference type="Proteomes" id="UP001240643"/>
    </source>
</evidence>
<dbReference type="RefSeq" id="WP_256547651.1">
    <property type="nucleotide sequence ID" value="NZ_CP101809.1"/>
</dbReference>
<dbReference type="InterPro" id="IPR043129">
    <property type="entry name" value="ATPase_NBD"/>
</dbReference>
<keyword evidence="3" id="KW-1185">Reference proteome</keyword>
<evidence type="ECO:0000256" key="1">
    <source>
        <dbReference type="ARBA" id="ARBA00006479"/>
    </source>
</evidence>
<dbReference type="Gene3D" id="3.30.420.40">
    <property type="match status" value="2"/>
</dbReference>
<name>A0ABU0LY91_9BACT</name>
<dbReference type="PANTHER" id="PTHR18964:SF149">
    <property type="entry name" value="BIFUNCTIONAL UDP-N-ACETYLGLUCOSAMINE 2-EPIMERASE_N-ACETYLMANNOSAMINE KINASE"/>
    <property type="match status" value="1"/>
</dbReference>
<keyword evidence="2" id="KW-0418">Kinase</keyword>
<protein>
    <submittedName>
        <fullName evidence="2">NBD/HSP70 family sugar kinase</fullName>
    </submittedName>
</protein>
<sequence length="299" mass="33104">MKQTRKYGCVDIGGTNVRFALVEDNQVVFFEKFSVDQTDPIKTLTPIFALVNDHQITTLGIACPGPAKYGEGIIIDPPNLAGWHNLNLKKLFQEHTKVREMIFENDANAAAYAVHHYFGQTINGVTQFYTISTGLGAGLIYKNEIFGGYNHLAQEVARAPLAPFVTKQTWNLSPHALELFTSGTGMVNRADTLGLKGVNAKWIFDHYQKNPVATQVVDEAIVTLSHLFATSMAFAAPNLFVVGGSVGIHNQWFVEKAFARAKALSWPNQYAQTQLVFDTLGDDVVLIGLNYLIRHQFQS</sequence>
<gene>
    <name evidence="2" type="ORF">J2Z62_000092</name>
</gene>
<reference evidence="2" key="1">
    <citation type="submission" date="2023-07" db="EMBL/GenBank/DDBJ databases">
        <title>Genomic Encyclopedia of Type Strains, Phase IV (KMG-IV): sequencing the most valuable type-strain genomes for metagenomic binning, comparative biology and taxonomic classification.</title>
        <authorList>
            <person name="Goeker M."/>
        </authorList>
    </citation>
    <scope>NUCLEOTIDE SEQUENCE [LARGE SCALE GENOMIC DNA]</scope>
    <source>
        <strain evidence="2">DSM 21204</strain>
    </source>
</reference>
<dbReference type="PANTHER" id="PTHR18964">
    <property type="entry name" value="ROK (REPRESSOR, ORF, KINASE) FAMILY"/>
    <property type="match status" value="1"/>
</dbReference>
<organism evidence="2 3">
    <name type="scientific">Mycoplasmoides fastidiosum</name>
    <dbReference type="NCBI Taxonomy" id="92758"/>
    <lineage>
        <taxon>Bacteria</taxon>
        <taxon>Bacillati</taxon>
        <taxon>Mycoplasmatota</taxon>
        <taxon>Mycoplasmoidales</taxon>
        <taxon>Mycoplasmoidaceae</taxon>
        <taxon>Mycoplasmoides</taxon>
    </lineage>
</organism>
<dbReference type="Pfam" id="PF00480">
    <property type="entry name" value="ROK"/>
    <property type="match status" value="1"/>
</dbReference>
<dbReference type="EMBL" id="JAUSWO010000001">
    <property type="protein sequence ID" value="MDQ0513654.1"/>
    <property type="molecule type" value="Genomic_DNA"/>
</dbReference>
<dbReference type="InterPro" id="IPR000600">
    <property type="entry name" value="ROK"/>
</dbReference>
<dbReference type="GO" id="GO:0016301">
    <property type="term" value="F:kinase activity"/>
    <property type="evidence" value="ECO:0007669"/>
    <property type="project" value="UniProtKB-KW"/>
</dbReference>